<protein>
    <submittedName>
        <fullName evidence="1">Uncharacterized protein</fullName>
    </submittedName>
</protein>
<evidence type="ECO:0000313" key="3">
    <source>
        <dbReference type="EMBL" id="AKI81323.1"/>
    </source>
</evidence>
<dbReference type="KEGG" id="vg:9925294"/>
<evidence type="ECO:0000313" key="2">
    <source>
        <dbReference type="EMBL" id="AKI79430.1"/>
    </source>
</evidence>
<dbReference type="EMBL" id="HQ336222">
    <property type="protein sequence ID" value="ADO18770.1"/>
    <property type="molecule type" value="Genomic_DNA"/>
</dbReference>
<gene>
    <name evidence="1" type="primary">R649b</name>
</gene>
<dbReference type="EMBL" id="KM982403">
    <property type="protein sequence ID" value="AKI81323.1"/>
    <property type="molecule type" value="Genomic_DNA"/>
</dbReference>
<evidence type="ECO:0000313" key="5">
    <source>
        <dbReference type="Proteomes" id="UP000241474"/>
    </source>
</evidence>
<evidence type="ECO:0000313" key="6">
    <source>
        <dbReference type="Proteomes" id="UP000274448"/>
    </source>
</evidence>
<reference evidence="5 6" key="2">
    <citation type="submission" date="2014-10" db="EMBL/GenBank/DDBJ databases">
        <title>Pan-genome analysis of Brazilian lineage A amoebal mimiviruses.</title>
        <authorList>
            <person name="Assis F.L."/>
            <person name="Abrahao J.S."/>
            <person name="Kroon E.G."/>
            <person name="Dornas F.P."/>
            <person name="Andrade K.R."/>
            <person name="Borato P.V.M."/>
            <person name="Pilotto M.R."/>
            <person name="Benamar S."/>
            <person name="LaScola B."/>
            <person name="Colson P."/>
        </authorList>
    </citation>
    <scope>NUCLEOTIDE SEQUENCE [LARGE SCALE GENOMIC DNA]</scope>
    <source>
        <strain evidence="3 6">Amazonia</strain>
        <strain evidence="2 5">Oyster</strain>
    </source>
</reference>
<sequence>MSQEIFIRSRHQFVRQMSCIIDDYLETYSEDNVDDNIYELYDSNMLDQVHKLIESQDQLFMEQMFYVKTNRETINAT</sequence>
<evidence type="ECO:0000313" key="4">
    <source>
        <dbReference type="Proteomes" id="UP000201519"/>
    </source>
</evidence>
<evidence type="ECO:0000313" key="1">
    <source>
        <dbReference type="EMBL" id="ADO18770.1"/>
    </source>
</evidence>
<name>A0A0G2Y173_MIMIV</name>
<dbReference type="Proteomes" id="UP000201519">
    <property type="component" value="Segment"/>
</dbReference>
<dbReference type="RefSeq" id="YP_003987170.1">
    <property type="nucleotide sequence ID" value="NC_014649.1"/>
</dbReference>
<dbReference type="EMBL" id="KM982401">
    <property type="protein sequence ID" value="AKI79430.1"/>
    <property type="molecule type" value="Genomic_DNA"/>
</dbReference>
<organismHost>
    <name type="scientific">Acanthamoeba polyphaga</name>
    <name type="common">Amoeba</name>
    <dbReference type="NCBI Taxonomy" id="5757"/>
</organismHost>
<dbReference type="Proteomes" id="UP000241474">
    <property type="component" value="Segment"/>
</dbReference>
<reference evidence="1 4" key="1">
    <citation type="journal article" date="2011" name="Virol. J.">
        <title>Breaking the 1000-gene barrier for Mimivirus using ultra-deep genome and transcriptome sequencing.</title>
        <authorList>
            <person name="Legendre M."/>
            <person name="Santini S."/>
            <person name="Rico A."/>
            <person name="Abergel C."/>
            <person name="Claverie J.M."/>
        </authorList>
    </citation>
    <scope>NUCLEOTIDE SEQUENCE [LARGE SCALE GENOMIC DNA]</scope>
</reference>
<keyword evidence="4" id="KW-1185">Reference proteome</keyword>
<dbReference type="Proteomes" id="UP000274448">
    <property type="component" value="Segment"/>
</dbReference>
<dbReference type="GeneID" id="9925294"/>
<organism evidence="1 4">
    <name type="scientific">Acanthamoeba polyphaga mimivirus</name>
    <name type="common">APMV</name>
    <dbReference type="NCBI Taxonomy" id="212035"/>
    <lineage>
        <taxon>Viruses</taxon>
        <taxon>Varidnaviria</taxon>
        <taxon>Bamfordvirae</taxon>
        <taxon>Nucleocytoviricota</taxon>
        <taxon>Megaviricetes</taxon>
        <taxon>Imitervirales</taxon>
        <taxon>Mimiviridae</taxon>
        <taxon>Megamimivirinae</taxon>
        <taxon>Mimivirus</taxon>
        <taxon>Mimivirus bradfordmassiliense</taxon>
    </lineage>
</organism>
<accession>A0A0G2Y173</accession>
<accession>E3VZH5</accession>
<proteinExistence type="predicted"/>